<proteinExistence type="inferred from homology"/>
<evidence type="ECO:0000313" key="9">
    <source>
        <dbReference type="EMBL" id="ARU63957.1"/>
    </source>
</evidence>
<dbReference type="CDD" id="cd05656">
    <property type="entry name" value="M42_Frv"/>
    <property type="match status" value="1"/>
</dbReference>
<dbReference type="GO" id="GO:0004177">
    <property type="term" value="F:aminopeptidase activity"/>
    <property type="evidence" value="ECO:0007669"/>
    <property type="project" value="UniProtKB-UniRule"/>
</dbReference>
<dbReference type="OrthoDB" id="9772053at2"/>
<reference evidence="10" key="1">
    <citation type="submission" date="2017-05" db="EMBL/GenBank/DDBJ databases">
        <authorList>
            <person name="Sung H."/>
        </authorList>
    </citation>
    <scope>NUCLEOTIDE SEQUENCE [LARGE SCALE GENOMIC DNA]</scope>
    <source>
        <strain evidence="10">AR23208</strain>
    </source>
</reference>
<feature type="binding site" evidence="8">
    <location>
        <position position="204"/>
    </location>
    <ligand>
        <name>Zn(2+)</name>
        <dbReference type="ChEBI" id="CHEBI:29105"/>
        <label>2</label>
    </ligand>
</feature>
<dbReference type="AlphaFoldDB" id="A0A1Y0IU09"/>
<evidence type="ECO:0000313" key="10">
    <source>
        <dbReference type="Proteomes" id="UP000195437"/>
    </source>
</evidence>
<feature type="binding site" evidence="8">
    <location>
        <position position="171"/>
    </location>
    <ligand>
        <name>Zn(2+)</name>
        <dbReference type="ChEBI" id="CHEBI:29105"/>
        <label>2</label>
    </ligand>
</feature>
<sequence>MKGLLAEWGISGYEDRIAARLREALTPFTDDIRIDKMGNLIAKIAGKGTAPRKSVMLAAHMDEIGLMVTKIEPKGFLRVTKIGGVDPRTQVAQEVVVHTKDGDYVGIVGSKPPHLTSKEDRDKAWSLDELFIDIAMPEDMVREKVRVGDPVTIRREPIELQYDRIAGKSLDNRASIASVLECVAELQHLEHNVDVYVVGTVQEERGLFGAGQATYGLQPDIGIAIDVTFGDMPGAPADATFPLGSGPAIGVGPNLHHKITRSLTETAERLEMGHSFEYMEGNTGTDAWMIQVQRAGVPTGLLSIPLRYMHTSVETVRYSDIQGVGKLLAHYIAGIDDEYVEGLSCYLKD</sequence>
<evidence type="ECO:0000256" key="1">
    <source>
        <dbReference type="ARBA" id="ARBA00006272"/>
    </source>
</evidence>
<keyword evidence="3" id="KW-0645">Protease</keyword>
<dbReference type="GO" id="GO:0006508">
    <property type="term" value="P:proteolysis"/>
    <property type="evidence" value="ECO:0007669"/>
    <property type="project" value="UniProtKB-KW"/>
</dbReference>
<keyword evidence="4 8" id="KW-0479">Metal-binding</keyword>
<dbReference type="Pfam" id="PF05343">
    <property type="entry name" value="Peptidase_M42"/>
    <property type="match status" value="1"/>
</dbReference>
<feature type="binding site" evidence="8">
    <location>
        <position position="171"/>
    </location>
    <ligand>
        <name>Zn(2+)</name>
        <dbReference type="ChEBI" id="CHEBI:29105"/>
        <label>1</label>
    </ligand>
</feature>
<evidence type="ECO:0000256" key="8">
    <source>
        <dbReference type="PIRSR" id="PIRSR001123-2"/>
    </source>
</evidence>
<feature type="active site" description="Proton acceptor" evidence="7">
    <location>
        <position position="203"/>
    </location>
</feature>
<dbReference type="EMBL" id="CP021434">
    <property type="protein sequence ID" value="ARU63957.1"/>
    <property type="molecule type" value="Genomic_DNA"/>
</dbReference>
<dbReference type="KEGG" id="tum:CBW65_18255"/>
<dbReference type="InterPro" id="IPR008007">
    <property type="entry name" value="Peptidase_M42"/>
</dbReference>
<evidence type="ECO:0008006" key="11">
    <source>
        <dbReference type="Google" id="ProtNLM"/>
    </source>
</evidence>
<keyword evidence="2" id="KW-0031">Aminopeptidase</keyword>
<feature type="binding site" evidence="8">
    <location>
        <position position="226"/>
    </location>
    <ligand>
        <name>Zn(2+)</name>
        <dbReference type="ChEBI" id="CHEBI:29105"/>
        <label>1</label>
    </ligand>
</feature>
<organism evidence="9 10">
    <name type="scientific">Tumebacillus avium</name>
    <dbReference type="NCBI Taxonomy" id="1903704"/>
    <lineage>
        <taxon>Bacteria</taxon>
        <taxon>Bacillati</taxon>
        <taxon>Bacillota</taxon>
        <taxon>Bacilli</taxon>
        <taxon>Bacillales</taxon>
        <taxon>Alicyclobacillaceae</taxon>
        <taxon>Tumebacillus</taxon>
    </lineage>
</organism>
<keyword evidence="5" id="KW-0378">Hydrolase</keyword>
<feature type="binding site" evidence="8">
    <location>
        <position position="60"/>
    </location>
    <ligand>
        <name>Zn(2+)</name>
        <dbReference type="ChEBI" id="CHEBI:29105"/>
        <label>1</label>
    </ligand>
</feature>
<feature type="binding site" evidence="8">
    <location>
        <position position="310"/>
    </location>
    <ligand>
        <name>Zn(2+)</name>
        <dbReference type="ChEBI" id="CHEBI:29105"/>
        <label>2</label>
    </ligand>
</feature>
<evidence type="ECO:0000256" key="3">
    <source>
        <dbReference type="ARBA" id="ARBA00022670"/>
    </source>
</evidence>
<dbReference type="SUPFAM" id="SSF101821">
    <property type="entry name" value="Aminopeptidase/glucanase lid domain"/>
    <property type="match status" value="1"/>
</dbReference>
<dbReference type="InterPro" id="IPR023367">
    <property type="entry name" value="Peptidase_M42_dom2"/>
</dbReference>
<evidence type="ECO:0000256" key="6">
    <source>
        <dbReference type="PIRNR" id="PIRNR001123"/>
    </source>
</evidence>
<accession>A0A1Y0IU09</accession>
<gene>
    <name evidence="9" type="ORF">CBW65_18255</name>
</gene>
<dbReference type="PIRSF" id="PIRSF001123">
    <property type="entry name" value="PepA_GA"/>
    <property type="match status" value="1"/>
</dbReference>
<dbReference type="InterPro" id="IPR051464">
    <property type="entry name" value="Peptidase_M42_aminopept"/>
</dbReference>
<evidence type="ECO:0000256" key="2">
    <source>
        <dbReference type="ARBA" id="ARBA00022438"/>
    </source>
</evidence>
<dbReference type="Gene3D" id="3.40.630.10">
    <property type="entry name" value="Zn peptidases"/>
    <property type="match status" value="1"/>
</dbReference>
<dbReference type="SUPFAM" id="SSF53187">
    <property type="entry name" value="Zn-dependent exopeptidases"/>
    <property type="match status" value="1"/>
</dbReference>
<dbReference type="GO" id="GO:0046872">
    <property type="term" value="F:metal ion binding"/>
    <property type="evidence" value="ECO:0007669"/>
    <property type="project" value="UniProtKB-UniRule"/>
</dbReference>
<comment type="similarity">
    <text evidence="1 6">Belongs to the peptidase M42 family.</text>
</comment>
<dbReference type="Gene3D" id="2.40.30.40">
    <property type="entry name" value="Peptidase M42, domain 2"/>
    <property type="match status" value="1"/>
</dbReference>
<evidence type="ECO:0000256" key="7">
    <source>
        <dbReference type="PIRSR" id="PIRSR001123-1"/>
    </source>
</evidence>
<evidence type="ECO:0000256" key="4">
    <source>
        <dbReference type="ARBA" id="ARBA00022723"/>
    </source>
</evidence>
<dbReference type="PANTHER" id="PTHR32481:SF0">
    <property type="entry name" value="AMINOPEPTIDASE YPDE-RELATED"/>
    <property type="match status" value="1"/>
</dbReference>
<keyword evidence="10" id="KW-1185">Reference proteome</keyword>
<dbReference type="Proteomes" id="UP000195437">
    <property type="component" value="Chromosome"/>
</dbReference>
<comment type="cofactor">
    <cofactor evidence="8">
        <name>a divalent metal cation</name>
        <dbReference type="ChEBI" id="CHEBI:60240"/>
    </cofactor>
    <text evidence="8">Binds 2 divalent metal cations per subunit.</text>
</comment>
<dbReference type="PANTHER" id="PTHR32481">
    <property type="entry name" value="AMINOPEPTIDASE"/>
    <property type="match status" value="1"/>
</dbReference>
<name>A0A1Y0IU09_9BACL</name>
<protein>
    <recommendedName>
        <fullName evidence="11">Peptidase M42</fullName>
    </recommendedName>
</protein>
<evidence type="ECO:0000256" key="5">
    <source>
        <dbReference type="ARBA" id="ARBA00022801"/>
    </source>
</evidence>